<protein>
    <recommendedName>
        <fullName evidence="1">N-acetyltransferase domain-containing protein</fullName>
    </recommendedName>
</protein>
<dbReference type="EMBL" id="JBHMBL010000002">
    <property type="protein sequence ID" value="MFB9643054.1"/>
    <property type="molecule type" value="Genomic_DNA"/>
</dbReference>
<sequence>MDRDVVNAAEALAEAADLRSGVVTREAAEHEIADVLGRFEATWGGGRGPDHAMIRALLHAGATVLVAVADDEGGVDASATPPFATPGALLGATLGFLGWNEGLHVHSHMNAVAPEARGHGIGLALKLRQRAIALAHGVDEIRWTFDPLIRRNAHLNLVRLGAEVAAYLPEFYGVIGDEITGADRSDRFEVRWRLDAPRVERALAGAPAPTWSGGERLALVADFEALRRTDPVEASRLRDASVVAFTTMARQGLRAELDAHGDYVFTDDDPDRHDEETR</sequence>
<keyword evidence="3" id="KW-1185">Reference proteome</keyword>
<proteinExistence type="predicted"/>
<evidence type="ECO:0000313" key="2">
    <source>
        <dbReference type="EMBL" id="MFB9643054.1"/>
    </source>
</evidence>
<dbReference type="PROSITE" id="PS51186">
    <property type="entry name" value="GNAT"/>
    <property type="match status" value="1"/>
</dbReference>
<comment type="caution">
    <text evidence="2">The sequence shown here is derived from an EMBL/GenBank/DDBJ whole genome shotgun (WGS) entry which is preliminary data.</text>
</comment>
<dbReference type="InterPro" id="IPR000182">
    <property type="entry name" value="GNAT_dom"/>
</dbReference>
<dbReference type="InterPro" id="IPR016181">
    <property type="entry name" value="Acyl_CoA_acyltransferase"/>
</dbReference>
<reference evidence="2 3" key="1">
    <citation type="submission" date="2024-09" db="EMBL/GenBank/DDBJ databases">
        <authorList>
            <person name="Sun Q."/>
            <person name="Mori K."/>
        </authorList>
    </citation>
    <scope>NUCLEOTIDE SEQUENCE [LARGE SCALE GENOMIC DNA]</scope>
    <source>
        <strain evidence="2 3">JCM 14321</strain>
    </source>
</reference>
<name>A0ABV5SRT1_9MICO</name>
<dbReference type="RefSeq" id="WP_157422281.1">
    <property type="nucleotide sequence ID" value="NZ_BAAANI010000002.1"/>
</dbReference>
<dbReference type="PANTHER" id="PTHR41700:SF1">
    <property type="entry name" value="N-ACETYLTRANSFERASE DOMAIN-CONTAINING PROTEIN"/>
    <property type="match status" value="1"/>
</dbReference>
<dbReference type="Proteomes" id="UP001589667">
    <property type="component" value="Unassembled WGS sequence"/>
</dbReference>
<dbReference type="PANTHER" id="PTHR41700">
    <property type="entry name" value="GCN5-RELATED N-ACETYLTRANSFERASE"/>
    <property type="match status" value="1"/>
</dbReference>
<feature type="domain" description="N-acetyltransferase" evidence="1">
    <location>
        <begin position="22"/>
        <end position="197"/>
    </location>
</feature>
<dbReference type="Gene3D" id="3.40.630.30">
    <property type="match status" value="1"/>
</dbReference>
<gene>
    <name evidence="2" type="ORF">ACFFQV_12220</name>
</gene>
<evidence type="ECO:0000259" key="1">
    <source>
        <dbReference type="PROSITE" id="PS51186"/>
    </source>
</evidence>
<accession>A0ABV5SRT1</accession>
<organism evidence="2 3">
    <name type="scientific">Agromyces lapidis</name>
    <dbReference type="NCBI Taxonomy" id="279574"/>
    <lineage>
        <taxon>Bacteria</taxon>
        <taxon>Bacillati</taxon>
        <taxon>Actinomycetota</taxon>
        <taxon>Actinomycetes</taxon>
        <taxon>Micrococcales</taxon>
        <taxon>Microbacteriaceae</taxon>
        <taxon>Agromyces</taxon>
    </lineage>
</organism>
<dbReference type="InterPro" id="IPR038764">
    <property type="entry name" value="GNAT_N_AcTrfase_prd"/>
</dbReference>
<dbReference type="SUPFAM" id="SSF55729">
    <property type="entry name" value="Acyl-CoA N-acyltransferases (Nat)"/>
    <property type="match status" value="1"/>
</dbReference>
<evidence type="ECO:0000313" key="3">
    <source>
        <dbReference type="Proteomes" id="UP001589667"/>
    </source>
</evidence>